<name>A0ABT6HMH6_9ACTN</name>
<sequence>MSAFSRLFQKSSADEKVTPDYLLALATEFYVQSHDFNGLPVRSLEMELDDLRVLLRPLVEAGTVYVNYGDRHPNPHILAFEPEPREQQLGKLATSDLTGACLYPTVGHLESVIDRDAHRGRPYSLELALGYPALGYHFFDLSILESYRNDPRYYYNFDITGRIGIHDDHFGQSTMPERDQVLLQSFGLALQKDDAWGVIVFRRYLSSLSPEHQQIWKAKQEDDRDKFAPHPDYLRSSILGEWQEKLSLFRAFLEEMEQINALAQHIGRPPLFQNTYTENWPNDFGYLIRPTGRELANFAGVLDKMLSDNINREFFQNEVPYEDEQTDKKGRTVVTQRGTIRILDEWIKEKVRCENPELIEHAIKTLKDVRKKRNPNAHTIRPDEYNVSLFKEQVKLMRDAYRALVTLRQILQLHPAAHGYEVPDILENQEVWNI</sequence>
<comment type="caution">
    <text evidence="1">The sequence shown here is derived from an EMBL/GenBank/DDBJ whole genome shotgun (WGS) entry which is preliminary data.</text>
</comment>
<evidence type="ECO:0008006" key="3">
    <source>
        <dbReference type="Google" id="ProtNLM"/>
    </source>
</evidence>
<protein>
    <recommendedName>
        <fullName evidence="3">AAA family ATPase</fullName>
    </recommendedName>
</protein>
<accession>A0ABT6HMH6</accession>
<gene>
    <name evidence="1" type="ORF">QCN29_09850</name>
</gene>
<evidence type="ECO:0000313" key="2">
    <source>
        <dbReference type="Proteomes" id="UP001223144"/>
    </source>
</evidence>
<evidence type="ECO:0000313" key="1">
    <source>
        <dbReference type="EMBL" id="MDH2389089.1"/>
    </source>
</evidence>
<reference evidence="1 2" key="1">
    <citation type="submission" date="2023-04" db="EMBL/GenBank/DDBJ databases">
        <title>Streptomyces chengmaiensis sp. nov. isolated from the stem of mangrove plant in Hainan.</title>
        <authorList>
            <person name="Huang X."/>
            <person name="Zhou S."/>
            <person name="Chu X."/>
            <person name="Xie Y."/>
            <person name="Lin Y."/>
        </authorList>
    </citation>
    <scope>NUCLEOTIDE SEQUENCE [LARGE SCALE GENOMIC DNA]</scope>
    <source>
        <strain evidence="1 2">HNM0663</strain>
    </source>
</reference>
<organism evidence="1 2">
    <name type="scientific">Streptomyces chengmaiensis</name>
    <dbReference type="NCBI Taxonomy" id="3040919"/>
    <lineage>
        <taxon>Bacteria</taxon>
        <taxon>Bacillati</taxon>
        <taxon>Actinomycetota</taxon>
        <taxon>Actinomycetes</taxon>
        <taxon>Kitasatosporales</taxon>
        <taxon>Streptomycetaceae</taxon>
        <taxon>Streptomyces</taxon>
    </lineage>
</organism>
<dbReference type="RefSeq" id="WP_279927390.1">
    <property type="nucleotide sequence ID" value="NZ_JARWBG010000008.1"/>
</dbReference>
<keyword evidence="2" id="KW-1185">Reference proteome</keyword>
<dbReference type="EMBL" id="JARWBG010000008">
    <property type="protein sequence ID" value="MDH2389089.1"/>
    <property type="molecule type" value="Genomic_DNA"/>
</dbReference>
<dbReference type="Proteomes" id="UP001223144">
    <property type="component" value="Unassembled WGS sequence"/>
</dbReference>
<proteinExistence type="predicted"/>